<dbReference type="SUPFAM" id="SSF56349">
    <property type="entry name" value="DNA breaking-rejoining enzymes"/>
    <property type="match status" value="1"/>
</dbReference>
<sequence>MRLIQRLIDTEEWTYTQKYRVKSFLNIFFDYAIDQGFIENNPARKAKLPRKKQSLEQIKNAKDKYLEPKEYKAILKELYRKDITLRYALACEFMILNGCRVGELAGLTLDKYHKDSKTLDIHTTFNRYIPDDDGTKTFASFRTTHLTKREIEILDKMVELNQLSENTDPNWYKSTRIFVTNTGKPIHSSILSKSLQRANERLKKPIPKHLSPHIFRHTTISILAENKIPLKTIMDRVGHSDSDVTNSIYTHVTKNMKDEAINVLDKVMKKIF</sequence>
<dbReference type="Gene3D" id="1.10.150.130">
    <property type="match status" value="1"/>
</dbReference>
<evidence type="ECO:0000313" key="6">
    <source>
        <dbReference type="Proteomes" id="UP000004568"/>
    </source>
</evidence>
<dbReference type="InterPro" id="IPR002104">
    <property type="entry name" value="Integrase_catalytic"/>
</dbReference>
<evidence type="ECO:0000256" key="3">
    <source>
        <dbReference type="ARBA" id="ARBA00023172"/>
    </source>
</evidence>
<dbReference type="EMBL" id="AFQV01000013">
    <property type="protein sequence ID" value="EGP69353.1"/>
    <property type="molecule type" value="Genomic_DNA"/>
</dbReference>
<gene>
    <name evidence="5" type="ORF">HMPREF9957_0884</name>
</gene>
<dbReference type="RefSeq" id="WP_001237093.1">
    <property type="nucleotide sequence ID" value="NZ_AFQV01000013.1"/>
</dbReference>
<keyword evidence="2" id="KW-0238">DNA-binding</keyword>
<organism evidence="5 6">
    <name type="scientific">Streptococcus mitis SK1080</name>
    <dbReference type="NCBI Taxonomy" id="1008453"/>
    <lineage>
        <taxon>Bacteria</taxon>
        <taxon>Bacillati</taxon>
        <taxon>Bacillota</taxon>
        <taxon>Bacilli</taxon>
        <taxon>Lactobacillales</taxon>
        <taxon>Streptococcaceae</taxon>
        <taxon>Streptococcus</taxon>
        <taxon>Streptococcus mitis group</taxon>
    </lineage>
</organism>
<dbReference type="InterPro" id="IPR013762">
    <property type="entry name" value="Integrase-like_cat_sf"/>
</dbReference>
<dbReference type="GO" id="GO:0006310">
    <property type="term" value="P:DNA recombination"/>
    <property type="evidence" value="ECO:0007669"/>
    <property type="project" value="UniProtKB-KW"/>
</dbReference>
<dbReference type="InterPro" id="IPR011010">
    <property type="entry name" value="DNA_brk_join_enz"/>
</dbReference>
<feature type="domain" description="Tyr recombinase" evidence="4">
    <location>
        <begin position="61"/>
        <end position="262"/>
    </location>
</feature>
<evidence type="ECO:0000313" key="5">
    <source>
        <dbReference type="EMBL" id="EGP69353.1"/>
    </source>
</evidence>
<dbReference type="PROSITE" id="PS51898">
    <property type="entry name" value="TYR_RECOMBINASE"/>
    <property type="match status" value="1"/>
</dbReference>
<evidence type="ECO:0000259" key="4">
    <source>
        <dbReference type="PROSITE" id="PS51898"/>
    </source>
</evidence>
<dbReference type="PANTHER" id="PTHR30349">
    <property type="entry name" value="PHAGE INTEGRASE-RELATED"/>
    <property type="match status" value="1"/>
</dbReference>
<evidence type="ECO:0000256" key="1">
    <source>
        <dbReference type="ARBA" id="ARBA00008857"/>
    </source>
</evidence>
<dbReference type="InterPro" id="IPR010998">
    <property type="entry name" value="Integrase_recombinase_N"/>
</dbReference>
<dbReference type="GO" id="GO:0015074">
    <property type="term" value="P:DNA integration"/>
    <property type="evidence" value="ECO:0007669"/>
    <property type="project" value="InterPro"/>
</dbReference>
<accession>F9HLQ3</accession>
<comment type="caution">
    <text evidence="5">The sequence shown here is derived from an EMBL/GenBank/DDBJ whole genome shotgun (WGS) entry which is preliminary data.</text>
</comment>
<dbReference type="GO" id="GO:0003677">
    <property type="term" value="F:DNA binding"/>
    <property type="evidence" value="ECO:0007669"/>
    <property type="project" value="UniProtKB-KW"/>
</dbReference>
<evidence type="ECO:0000256" key="2">
    <source>
        <dbReference type="ARBA" id="ARBA00023125"/>
    </source>
</evidence>
<dbReference type="CDD" id="cd01189">
    <property type="entry name" value="INT_ICEBs1_C_like"/>
    <property type="match status" value="1"/>
</dbReference>
<dbReference type="InterPro" id="IPR050090">
    <property type="entry name" value="Tyrosine_recombinase_XerCD"/>
</dbReference>
<protein>
    <submittedName>
        <fullName evidence="5">Site-specific recombinase, phage integrase family</fullName>
    </submittedName>
</protein>
<dbReference type="Gene3D" id="1.10.443.10">
    <property type="entry name" value="Intergrase catalytic core"/>
    <property type="match status" value="1"/>
</dbReference>
<dbReference type="PATRIC" id="fig|1008453.3.peg.538"/>
<comment type="similarity">
    <text evidence="1">Belongs to the 'phage' integrase family.</text>
</comment>
<dbReference type="Pfam" id="PF00589">
    <property type="entry name" value="Phage_integrase"/>
    <property type="match status" value="1"/>
</dbReference>
<name>F9HLQ3_STRMT</name>
<dbReference type="PANTHER" id="PTHR30349:SF64">
    <property type="entry name" value="PROPHAGE INTEGRASE INTD-RELATED"/>
    <property type="match status" value="1"/>
</dbReference>
<proteinExistence type="inferred from homology"/>
<dbReference type="Proteomes" id="UP000004568">
    <property type="component" value="Unassembled WGS sequence"/>
</dbReference>
<dbReference type="AlphaFoldDB" id="F9HLQ3"/>
<dbReference type="eggNOG" id="COG0582">
    <property type="taxonomic scope" value="Bacteria"/>
</dbReference>
<keyword evidence="3" id="KW-0233">DNA recombination</keyword>
<reference evidence="5 6" key="1">
    <citation type="submission" date="2011-05" db="EMBL/GenBank/DDBJ databases">
        <authorList>
            <person name="Durkin A.S."/>
            <person name="Radune D."/>
            <person name="Hostetler J."/>
            <person name="Torralba M."/>
            <person name="Gillis M."/>
            <person name="Methe B."/>
            <person name="Sutton G."/>
            <person name="Nelson K.E."/>
        </authorList>
    </citation>
    <scope>NUCLEOTIDE SEQUENCE [LARGE SCALE GENOMIC DNA]</scope>
    <source>
        <strain evidence="5 6">SK1080</strain>
    </source>
</reference>